<feature type="domain" description="Endoplasmic reticulum vesicle transporter N-terminal" evidence="8">
    <location>
        <begin position="14"/>
        <end position="101"/>
    </location>
</feature>
<dbReference type="PANTHER" id="PTHR10984">
    <property type="entry name" value="ENDOPLASMIC RETICULUM-GOLGI INTERMEDIATE COMPARTMENT PROTEIN"/>
    <property type="match status" value="1"/>
</dbReference>
<dbReference type="OMA" id="MTNHYLR"/>
<keyword evidence="5 6" id="KW-0472">Membrane</keyword>
<gene>
    <name evidence="10" type="primary">LOC113402250</name>
</gene>
<accession>A0A8B8IR23</accession>
<organism evidence="9 10">
    <name type="scientific">Vanessa tameamea</name>
    <name type="common">Kamehameha butterfly</name>
    <dbReference type="NCBI Taxonomy" id="334116"/>
    <lineage>
        <taxon>Eukaryota</taxon>
        <taxon>Metazoa</taxon>
        <taxon>Ecdysozoa</taxon>
        <taxon>Arthropoda</taxon>
        <taxon>Hexapoda</taxon>
        <taxon>Insecta</taxon>
        <taxon>Pterygota</taxon>
        <taxon>Neoptera</taxon>
        <taxon>Endopterygota</taxon>
        <taxon>Lepidoptera</taxon>
        <taxon>Glossata</taxon>
        <taxon>Ditrysia</taxon>
        <taxon>Papilionoidea</taxon>
        <taxon>Nymphalidae</taxon>
        <taxon>Nymphalinae</taxon>
        <taxon>Vanessa</taxon>
    </lineage>
</organism>
<evidence type="ECO:0000259" key="7">
    <source>
        <dbReference type="Pfam" id="PF07970"/>
    </source>
</evidence>
<name>A0A8B8IR23_VANTA</name>
<comment type="similarity">
    <text evidence="2">Belongs to the ERGIC family.</text>
</comment>
<keyword evidence="4 6" id="KW-1133">Transmembrane helix</keyword>
<evidence type="ECO:0000256" key="2">
    <source>
        <dbReference type="ARBA" id="ARBA00005648"/>
    </source>
</evidence>
<evidence type="ECO:0000256" key="1">
    <source>
        <dbReference type="ARBA" id="ARBA00004457"/>
    </source>
</evidence>
<dbReference type="RefSeq" id="XP_026498226.1">
    <property type="nucleotide sequence ID" value="XM_026642441.2"/>
</dbReference>
<dbReference type="PANTHER" id="PTHR10984:SF30">
    <property type="entry name" value="ENDOPLASMIC RETICULUM-GOLGI INTERMEDIATE COMPARTMENT PROTEIN 2"/>
    <property type="match status" value="1"/>
</dbReference>
<dbReference type="GO" id="GO:0005783">
    <property type="term" value="C:endoplasmic reticulum"/>
    <property type="evidence" value="ECO:0007669"/>
    <property type="project" value="TreeGrafter"/>
</dbReference>
<dbReference type="GO" id="GO:0006888">
    <property type="term" value="P:endoplasmic reticulum to Golgi vesicle-mediated transport"/>
    <property type="evidence" value="ECO:0007669"/>
    <property type="project" value="TreeGrafter"/>
</dbReference>
<evidence type="ECO:0000259" key="8">
    <source>
        <dbReference type="Pfam" id="PF13850"/>
    </source>
</evidence>
<proteinExistence type="inferred from homology"/>
<dbReference type="GO" id="GO:0033116">
    <property type="term" value="C:endoplasmic reticulum-Golgi intermediate compartment membrane"/>
    <property type="evidence" value="ECO:0007669"/>
    <property type="project" value="UniProtKB-SubCell"/>
</dbReference>
<dbReference type="Pfam" id="PF13850">
    <property type="entry name" value="ERGIC_N"/>
    <property type="match status" value="1"/>
</dbReference>
<reference evidence="10" key="1">
    <citation type="submission" date="2025-08" db="UniProtKB">
        <authorList>
            <consortium name="RefSeq"/>
        </authorList>
    </citation>
    <scope>IDENTIFICATION</scope>
    <source>
        <tissue evidence="10">Whole body</tissue>
    </source>
</reference>
<feature type="domain" description="Endoplasmic reticulum vesicle transporter C-terminal" evidence="7">
    <location>
        <begin position="164"/>
        <end position="334"/>
    </location>
</feature>
<evidence type="ECO:0000313" key="10">
    <source>
        <dbReference type="RefSeq" id="XP_026498226.1"/>
    </source>
</evidence>
<dbReference type="AlphaFoldDB" id="A0A8B8IR23"/>
<evidence type="ECO:0000313" key="9">
    <source>
        <dbReference type="Proteomes" id="UP001652626"/>
    </source>
</evidence>
<feature type="transmembrane region" description="Helical" evidence="6">
    <location>
        <begin position="320"/>
        <end position="341"/>
    </location>
</feature>
<evidence type="ECO:0000256" key="5">
    <source>
        <dbReference type="ARBA" id="ARBA00023136"/>
    </source>
</evidence>
<dbReference type="OrthoDB" id="5541786at2759"/>
<sequence length="387" mass="44328">MIRYRGKKKVIDKVKELDAFSKVPEEYVDSTPVGGTFSVITFFIIMWLVYSEVSFFLDSNLVFRFMPDTDMDEKLRINIDITVAMPCLNIGADILDSTSQSVFGFGELQEEDTWWELTQEQQVAFDSVKFFNSYLREEYHSIWHLLWKKGHGSVRMTVPKRKTKPNRRPDACRLHGVLTLNKVSGNFHITVGKSLHLPRGHIHVNMLFDDTPQNFSHRINRLSFGSPANGIIYPLEGDEKIAVDENMLYQYFLEVVPTDIDTTFESIKTFQYSVKELQRPISHSSGSHGVPGVFFKYDMAALKIQVYQERENLLQFMLRLFSIIGGIYVIIGFINTVVLALRAGLSNTVTAEHVKKKDYQSAPSTPVQKNPLLITPDLNMSLNLIKQ</sequence>
<dbReference type="InterPro" id="IPR012936">
    <property type="entry name" value="Erv_C"/>
</dbReference>
<keyword evidence="3 6" id="KW-0812">Transmembrane</keyword>
<feature type="transmembrane region" description="Helical" evidence="6">
    <location>
        <begin position="37"/>
        <end position="57"/>
    </location>
</feature>
<evidence type="ECO:0000256" key="3">
    <source>
        <dbReference type="ARBA" id="ARBA00022692"/>
    </source>
</evidence>
<dbReference type="GeneID" id="113402250"/>
<dbReference type="Proteomes" id="UP001652626">
    <property type="component" value="Chromosome 22"/>
</dbReference>
<evidence type="ECO:0000256" key="4">
    <source>
        <dbReference type="ARBA" id="ARBA00022989"/>
    </source>
</evidence>
<evidence type="ECO:0000256" key="6">
    <source>
        <dbReference type="SAM" id="Phobius"/>
    </source>
</evidence>
<keyword evidence="9" id="KW-1185">Reference proteome</keyword>
<comment type="subcellular location">
    <subcellularLocation>
        <location evidence="1">Endoplasmic reticulum-Golgi intermediate compartment membrane</location>
        <topology evidence="1">Multi-pass membrane protein</topology>
    </subcellularLocation>
</comment>
<dbReference type="GO" id="GO:0030134">
    <property type="term" value="C:COPII-coated ER to Golgi transport vesicle"/>
    <property type="evidence" value="ECO:0007669"/>
    <property type="project" value="TreeGrafter"/>
</dbReference>
<dbReference type="Pfam" id="PF07970">
    <property type="entry name" value="COPIIcoated_ERV"/>
    <property type="match status" value="1"/>
</dbReference>
<protein>
    <submittedName>
        <fullName evidence="10">Endoplasmic reticulum-Golgi intermediate compartment protein 2</fullName>
    </submittedName>
</protein>
<dbReference type="GO" id="GO:0006890">
    <property type="term" value="P:retrograde vesicle-mediated transport, Golgi to endoplasmic reticulum"/>
    <property type="evidence" value="ECO:0007669"/>
    <property type="project" value="TreeGrafter"/>
</dbReference>
<dbReference type="InterPro" id="IPR039542">
    <property type="entry name" value="Erv_N"/>
</dbReference>
<dbReference type="InterPro" id="IPR045888">
    <property type="entry name" value="Erv"/>
</dbReference>